<dbReference type="EMBL" id="BARW01030198">
    <property type="protein sequence ID" value="GAJ03762.1"/>
    <property type="molecule type" value="Genomic_DNA"/>
</dbReference>
<accession>X1UJJ1</accession>
<feature type="transmembrane region" description="Helical" evidence="1">
    <location>
        <begin position="7"/>
        <end position="26"/>
    </location>
</feature>
<evidence type="ECO:0000313" key="2">
    <source>
        <dbReference type="EMBL" id="GAJ03762.1"/>
    </source>
</evidence>
<reference evidence="2" key="1">
    <citation type="journal article" date="2014" name="Front. Microbiol.">
        <title>High frequency of phylogenetically diverse reductive dehalogenase-homologous genes in deep subseafloor sedimentary metagenomes.</title>
        <authorList>
            <person name="Kawai M."/>
            <person name="Futagami T."/>
            <person name="Toyoda A."/>
            <person name="Takaki Y."/>
            <person name="Nishi S."/>
            <person name="Hori S."/>
            <person name="Arai W."/>
            <person name="Tsubouchi T."/>
            <person name="Morono Y."/>
            <person name="Uchiyama I."/>
            <person name="Ito T."/>
            <person name="Fujiyama A."/>
            <person name="Inagaki F."/>
            <person name="Takami H."/>
        </authorList>
    </citation>
    <scope>NUCLEOTIDE SEQUENCE</scope>
    <source>
        <strain evidence="2">Expedition CK06-06</strain>
    </source>
</reference>
<comment type="caution">
    <text evidence="2">The sequence shown here is derived from an EMBL/GenBank/DDBJ whole genome shotgun (WGS) entry which is preliminary data.</text>
</comment>
<name>X1UJJ1_9ZZZZ</name>
<organism evidence="2">
    <name type="scientific">marine sediment metagenome</name>
    <dbReference type="NCBI Taxonomy" id="412755"/>
    <lineage>
        <taxon>unclassified sequences</taxon>
        <taxon>metagenomes</taxon>
        <taxon>ecological metagenomes</taxon>
    </lineage>
</organism>
<keyword evidence="1" id="KW-0812">Transmembrane</keyword>
<keyword evidence="1" id="KW-0472">Membrane</keyword>
<protein>
    <submittedName>
        <fullName evidence="2">Uncharacterized protein</fullName>
    </submittedName>
</protein>
<evidence type="ECO:0000256" key="1">
    <source>
        <dbReference type="SAM" id="Phobius"/>
    </source>
</evidence>
<dbReference type="AlphaFoldDB" id="X1UJJ1"/>
<gene>
    <name evidence="2" type="ORF">S12H4_48339</name>
</gene>
<keyword evidence="1" id="KW-1133">Transmembrane helix</keyword>
<proteinExistence type="predicted"/>
<sequence>MFDIDWCAVFIYTLVSFIYLGFLWYYTPSPFICQLFGIIR</sequence>